<evidence type="ECO:0000313" key="3">
    <source>
        <dbReference type="Proteomes" id="UP000265419"/>
    </source>
</evidence>
<dbReference type="RefSeq" id="WP_119424464.1">
    <property type="nucleotide sequence ID" value="NZ_QQXK01000011.1"/>
</dbReference>
<keyword evidence="3" id="KW-1185">Reference proteome</keyword>
<evidence type="ECO:0000256" key="1">
    <source>
        <dbReference type="SAM" id="Phobius"/>
    </source>
</evidence>
<keyword evidence="1" id="KW-1133">Transmembrane helix</keyword>
<comment type="caution">
    <text evidence="2">The sequence shown here is derived from an EMBL/GenBank/DDBJ whole genome shotgun (WGS) entry which is preliminary data.</text>
</comment>
<dbReference type="AlphaFoldDB" id="A0A399JEJ2"/>
<reference evidence="2 3" key="1">
    <citation type="submission" date="2018-07" db="EMBL/GenBank/DDBJ databases">
        <title>Arthrobacter sp. nov., isolated from raw cow's milk with high bacterial count.</title>
        <authorList>
            <person name="Hahne J."/>
            <person name="Isele D."/>
            <person name="Lipski A."/>
        </authorList>
    </citation>
    <scope>NUCLEOTIDE SEQUENCE [LARGE SCALE GENOMIC DNA]</scope>
    <source>
        <strain evidence="2 3">JZ R-35</strain>
    </source>
</reference>
<dbReference type="Proteomes" id="UP000265419">
    <property type="component" value="Unassembled WGS sequence"/>
</dbReference>
<accession>A0A399JEJ2</accession>
<name>A0A399JEJ2_9MICC</name>
<organism evidence="2 3">
    <name type="scientific">Galactobacter valiniphilus</name>
    <dbReference type="NCBI Taxonomy" id="2676122"/>
    <lineage>
        <taxon>Bacteria</taxon>
        <taxon>Bacillati</taxon>
        <taxon>Actinomycetota</taxon>
        <taxon>Actinomycetes</taxon>
        <taxon>Micrococcales</taxon>
        <taxon>Micrococcaceae</taxon>
        <taxon>Galactobacter</taxon>
    </lineage>
</organism>
<sequence>MVSRREWRAAYAERLRAQQQEEAEHNEWLASRGLPPRLTDVVFLVPVAGLFWLATWMHSRAFAGRDPRWRRT</sequence>
<evidence type="ECO:0000313" key="2">
    <source>
        <dbReference type="EMBL" id="RII42522.1"/>
    </source>
</evidence>
<dbReference type="EMBL" id="QQXK01000011">
    <property type="protein sequence ID" value="RII42522.1"/>
    <property type="molecule type" value="Genomic_DNA"/>
</dbReference>
<gene>
    <name evidence="2" type="ORF">DWB68_07175</name>
</gene>
<proteinExistence type="predicted"/>
<keyword evidence="1" id="KW-0812">Transmembrane</keyword>
<protein>
    <submittedName>
        <fullName evidence="2">Uncharacterized protein</fullName>
    </submittedName>
</protein>
<keyword evidence="1" id="KW-0472">Membrane</keyword>
<feature type="transmembrane region" description="Helical" evidence="1">
    <location>
        <begin position="41"/>
        <end position="63"/>
    </location>
</feature>